<organism evidence="2 3">
    <name type="scientific">Streptomyces fildesensis</name>
    <dbReference type="NCBI Taxonomy" id="375757"/>
    <lineage>
        <taxon>Bacteria</taxon>
        <taxon>Bacillati</taxon>
        <taxon>Actinomycetota</taxon>
        <taxon>Actinomycetes</taxon>
        <taxon>Kitasatosporales</taxon>
        <taxon>Streptomycetaceae</taxon>
        <taxon>Streptomyces</taxon>
    </lineage>
</organism>
<sequence length="942" mass="103526">MSTSLERTAEPAAAPEPGHLSRHFMLRLAGLPVESVQSLRSPAARRWADEVLAEENRLRELGALLSGPLAAFVTDNTDDRSRRQVLDLRRQVFNNRLPKDVPAALTLAARFDDPTARELAGWLRDRERLESLRARGPELLTAELDRGRSALRKLAAEDQLRLGLLLASPTLDGQLDAYIRGASSTAGKRGRKIERSLLAYLYRTACKTSPFSTFTGVALGEFQDGAAPDGAPGVRSDGMTDVAEQWSSHPRLNVVVLWRLAEAVAADEERRGDLHVSLASGWELDEERVRFVRRSVTAGDDAAAISFDAARDRLFFLRRSGALEAMLTLFRDRPGIRYQELAHWLTTERGATADEAGRYLSALLQLGMVQLSGLYPEVHSQDPLRAFQSALRAVGRPWADTAAARLDGPASCVARYAAAPLAGRRALLAELRRELLGVLESLAPDGAAGEQTPHQTLPQTLLYEDARAAEQVTGGDLRTWTELAADPLRSLARILPAFDVSLAQRLTFKGFFLARYGRGARCDDLLKLVHDFHEDIFDQYLSFSSQQSGHDPKNGHPPEENWLGLPQITALDAARAEFARRMRVLWEERAPGAEELRLDDAFVDAVAAELGPLSGHFDPQSHFLQLVRRDEDPLVVLNGSFGGLCFPFTRFTHCFDTPADAPGLSERLLGTLRGVRPDGALFAEITAGSATTNLNLHGRLTDHQILCPGETSSAPPDSRIDLDDLYVEHDAAADRLVVRSRRLGKEIIPLYLGYLVPMVLPEIPRTLLLLSPTSKTGLDVWTGVPAAAAHEGVTLRPRVRYGSVVLSRRGWTAPSATLPQRPTGQGDADWFLGWQRWRHTHRIPGQVFATVLAGDGTGQPAGWSGGSKPHYVDFESPLSLVAFEGLLGDRTSRVLLEEMLPAEDQLHVRSGRGRHVAELAVEIFPGRSPHPTTDREGHGERR</sequence>
<evidence type="ECO:0000259" key="1">
    <source>
        <dbReference type="Pfam" id="PF04738"/>
    </source>
</evidence>
<dbReference type="InterPro" id="IPR006827">
    <property type="entry name" value="Lant_deHydtase_N"/>
</dbReference>
<evidence type="ECO:0000313" key="3">
    <source>
        <dbReference type="Proteomes" id="UP001614394"/>
    </source>
</evidence>
<proteinExistence type="predicted"/>
<dbReference type="Pfam" id="PF04738">
    <property type="entry name" value="Lant_dehydr_N"/>
    <property type="match status" value="1"/>
</dbReference>
<feature type="domain" description="Lantibiotic dehydratase N-terminal" evidence="1">
    <location>
        <begin position="158"/>
        <end position="848"/>
    </location>
</feature>
<keyword evidence="3" id="KW-1185">Reference proteome</keyword>
<reference evidence="2 3" key="1">
    <citation type="submission" date="2024-10" db="EMBL/GenBank/DDBJ databases">
        <title>The Natural Products Discovery Center: Release of the First 8490 Sequenced Strains for Exploring Actinobacteria Biosynthetic Diversity.</title>
        <authorList>
            <person name="Kalkreuter E."/>
            <person name="Kautsar S.A."/>
            <person name="Yang D."/>
            <person name="Bader C.D."/>
            <person name="Teijaro C.N."/>
            <person name="Fluegel L."/>
            <person name="Davis C.M."/>
            <person name="Simpson J.R."/>
            <person name="Lauterbach L."/>
            <person name="Steele A.D."/>
            <person name="Gui C."/>
            <person name="Meng S."/>
            <person name="Li G."/>
            <person name="Viehrig K."/>
            <person name="Ye F."/>
            <person name="Su P."/>
            <person name="Kiefer A.F."/>
            <person name="Nichols A."/>
            <person name="Cepeda A.J."/>
            <person name="Yan W."/>
            <person name="Fan B."/>
            <person name="Jiang Y."/>
            <person name="Adhikari A."/>
            <person name="Zheng C.-J."/>
            <person name="Schuster L."/>
            <person name="Cowan T.M."/>
            <person name="Smanski M.J."/>
            <person name="Chevrette M.G."/>
            <person name="De Carvalho L.P.S."/>
            <person name="Shen B."/>
        </authorList>
    </citation>
    <scope>NUCLEOTIDE SEQUENCE [LARGE SCALE GENOMIC DNA]</scope>
    <source>
        <strain evidence="2 3">NPDC053399</strain>
    </source>
</reference>
<dbReference type="RefSeq" id="WP_399645280.1">
    <property type="nucleotide sequence ID" value="NZ_JBITYG010000002.1"/>
</dbReference>
<dbReference type="EMBL" id="JBITYG010000002">
    <property type="protein sequence ID" value="MFI9100269.1"/>
    <property type="molecule type" value="Genomic_DNA"/>
</dbReference>
<accession>A0ABW8C1F8</accession>
<dbReference type="Proteomes" id="UP001614394">
    <property type="component" value="Unassembled WGS sequence"/>
</dbReference>
<evidence type="ECO:0000313" key="2">
    <source>
        <dbReference type="EMBL" id="MFI9100269.1"/>
    </source>
</evidence>
<name>A0ABW8C1F8_9ACTN</name>
<gene>
    <name evidence="2" type="ORF">ACIGXA_07070</name>
</gene>
<protein>
    <submittedName>
        <fullName evidence="2">Lantibiotic dehydratase</fullName>
    </submittedName>
</protein>
<comment type="caution">
    <text evidence="2">The sequence shown here is derived from an EMBL/GenBank/DDBJ whole genome shotgun (WGS) entry which is preliminary data.</text>
</comment>